<sequence length="128" mass="13684">MRILGLLAALLGLTGVALGAFAAHGLKAYLAPESLEVFTTGVHYQMMHALAVLALVGVYQGIPDKKLIWAGRWMVVGVLLFSGSLYLLATTSIRWFGPITPLGGVGFLIGWALVALTFLKSTDSRLNR</sequence>
<evidence type="ECO:0000313" key="8">
    <source>
        <dbReference type="Proteomes" id="UP000809621"/>
    </source>
</evidence>
<gene>
    <name evidence="7" type="ORF">JQC93_03730</name>
</gene>
<evidence type="ECO:0000256" key="3">
    <source>
        <dbReference type="ARBA" id="ARBA00022692"/>
    </source>
</evidence>
<dbReference type="Pfam" id="PF04241">
    <property type="entry name" value="DUF423"/>
    <property type="match status" value="1"/>
</dbReference>
<keyword evidence="3 6" id="KW-0812">Transmembrane</keyword>
<reference evidence="7 8" key="1">
    <citation type="submission" date="2021-02" db="EMBL/GenBank/DDBJ databases">
        <authorList>
            <person name="Park J.-S."/>
        </authorList>
    </citation>
    <scope>NUCLEOTIDE SEQUENCE [LARGE SCALE GENOMIC DNA]</scope>
    <source>
        <strain evidence="7 8">188UL20-2</strain>
    </source>
</reference>
<evidence type="ECO:0000256" key="4">
    <source>
        <dbReference type="ARBA" id="ARBA00022989"/>
    </source>
</evidence>
<keyword evidence="5 6" id="KW-0472">Membrane</keyword>
<dbReference type="RefSeq" id="WP_205157102.1">
    <property type="nucleotide sequence ID" value="NZ_JAFEUM010000001.1"/>
</dbReference>
<evidence type="ECO:0000256" key="1">
    <source>
        <dbReference type="ARBA" id="ARBA00004141"/>
    </source>
</evidence>
<evidence type="ECO:0000313" key="7">
    <source>
        <dbReference type="EMBL" id="MBM7035508.1"/>
    </source>
</evidence>
<evidence type="ECO:0000256" key="2">
    <source>
        <dbReference type="ARBA" id="ARBA00009694"/>
    </source>
</evidence>
<evidence type="ECO:0000256" key="5">
    <source>
        <dbReference type="ARBA" id="ARBA00023136"/>
    </source>
</evidence>
<comment type="similarity">
    <text evidence="2">Belongs to the UPF0382 family.</text>
</comment>
<feature type="transmembrane region" description="Helical" evidence="6">
    <location>
        <begin position="43"/>
        <end position="62"/>
    </location>
</feature>
<comment type="caution">
    <text evidence="7">The sequence shown here is derived from an EMBL/GenBank/DDBJ whole genome shotgun (WGS) entry which is preliminary data.</text>
</comment>
<evidence type="ECO:0000256" key="6">
    <source>
        <dbReference type="SAM" id="Phobius"/>
    </source>
</evidence>
<dbReference type="Proteomes" id="UP000809621">
    <property type="component" value="Unassembled WGS sequence"/>
</dbReference>
<dbReference type="PANTHER" id="PTHR43461">
    <property type="entry name" value="TRANSMEMBRANE PROTEIN 256"/>
    <property type="match status" value="1"/>
</dbReference>
<comment type="subcellular location">
    <subcellularLocation>
        <location evidence="1">Membrane</location>
        <topology evidence="1">Multi-pass membrane protein</topology>
    </subcellularLocation>
</comment>
<proteinExistence type="inferred from homology"/>
<dbReference type="EMBL" id="JAFEUM010000001">
    <property type="protein sequence ID" value="MBM7035508.1"/>
    <property type="molecule type" value="Genomic_DNA"/>
</dbReference>
<feature type="transmembrane region" description="Helical" evidence="6">
    <location>
        <begin position="95"/>
        <end position="119"/>
    </location>
</feature>
<accession>A0ABS2HD52</accession>
<feature type="transmembrane region" description="Helical" evidence="6">
    <location>
        <begin position="69"/>
        <end position="89"/>
    </location>
</feature>
<organism evidence="7 8">
    <name type="scientific">Vibrio ulleungensis</name>
    <dbReference type="NCBI Taxonomy" id="2807619"/>
    <lineage>
        <taxon>Bacteria</taxon>
        <taxon>Pseudomonadati</taxon>
        <taxon>Pseudomonadota</taxon>
        <taxon>Gammaproteobacteria</taxon>
        <taxon>Vibrionales</taxon>
        <taxon>Vibrionaceae</taxon>
        <taxon>Vibrio</taxon>
    </lineage>
</organism>
<keyword evidence="4 6" id="KW-1133">Transmembrane helix</keyword>
<name>A0ABS2HD52_9VIBR</name>
<dbReference type="PANTHER" id="PTHR43461:SF1">
    <property type="entry name" value="TRANSMEMBRANE PROTEIN 256"/>
    <property type="match status" value="1"/>
</dbReference>
<keyword evidence="8" id="KW-1185">Reference proteome</keyword>
<dbReference type="InterPro" id="IPR006696">
    <property type="entry name" value="DUF423"/>
</dbReference>
<protein>
    <submittedName>
        <fullName evidence="7">DUF423 domain-containing protein</fullName>
    </submittedName>
</protein>